<evidence type="ECO:0000313" key="2">
    <source>
        <dbReference type="EMBL" id="MFC4669275.1"/>
    </source>
</evidence>
<name>A0ABV9KH42_9RHOB</name>
<dbReference type="Gene3D" id="3.30.70.1290">
    <property type="entry name" value="Transposase IS200-like"/>
    <property type="match status" value="1"/>
</dbReference>
<sequence>MSSYSRRRIPGATYFFTVNLASRGGSDLTDRIDLLRSAYRKTVVEHPVFCDAMVILPDHLHAVWTLPAQDAGFPERWRKIKARFSHAIGEERRRSSSKLAKRELGVWQRRYWEHLIRDDADYRAHVAYCWGNPVKHGYVARAVDWPFSSIHRDIRAGRVEAEWSGSMPEGDFGEWGGWFARRWVA</sequence>
<accession>A0ABV9KH42</accession>
<dbReference type="PANTHER" id="PTHR36966:SF1">
    <property type="entry name" value="REP-ASSOCIATED TYROSINE TRANSPOSASE"/>
    <property type="match status" value="1"/>
</dbReference>
<organism evidence="2 3">
    <name type="scientific">Seohaeicola nanhaiensis</name>
    <dbReference type="NCBI Taxonomy" id="1387282"/>
    <lineage>
        <taxon>Bacteria</taxon>
        <taxon>Pseudomonadati</taxon>
        <taxon>Pseudomonadota</taxon>
        <taxon>Alphaproteobacteria</taxon>
        <taxon>Rhodobacterales</taxon>
        <taxon>Roseobacteraceae</taxon>
        <taxon>Seohaeicola</taxon>
    </lineage>
</organism>
<dbReference type="PANTHER" id="PTHR36966">
    <property type="entry name" value="REP-ASSOCIATED TYROSINE TRANSPOSASE"/>
    <property type="match status" value="1"/>
</dbReference>
<dbReference type="SMART" id="SM01321">
    <property type="entry name" value="Y1_Tnp"/>
    <property type="match status" value="1"/>
</dbReference>
<dbReference type="Proteomes" id="UP001595973">
    <property type="component" value="Unassembled WGS sequence"/>
</dbReference>
<dbReference type="SUPFAM" id="SSF143422">
    <property type="entry name" value="Transposase IS200-like"/>
    <property type="match status" value="1"/>
</dbReference>
<dbReference type="NCBIfam" id="NF047646">
    <property type="entry name" value="REP_Tyr_transpos"/>
    <property type="match status" value="1"/>
</dbReference>
<dbReference type="InterPro" id="IPR052715">
    <property type="entry name" value="RAYT_transposase"/>
</dbReference>
<evidence type="ECO:0000259" key="1">
    <source>
        <dbReference type="SMART" id="SM01321"/>
    </source>
</evidence>
<dbReference type="RefSeq" id="WP_380717687.1">
    <property type="nucleotide sequence ID" value="NZ_JBHSGI010000009.1"/>
</dbReference>
<keyword evidence="3" id="KW-1185">Reference proteome</keyword>
<comment type="caution">
    <text evidence="2">The sequence shown here is derived from an EMBL/GenBank/DDBJ whole genome shotgun (WGS) entry which is preliminary data.</text>
</comment>
<proteinExistence type="predicted"/>
<feature type="domain" description="Transposase IS200-like" evidence="1">
    <location>
        <begin position="9"/>
        <end position="132"/>
    </location>
</feature>
<dbReference type="InterPro" id="IPR002686">
    <property type="entry name" value="Transposase_17"/>
</dbReference>
<gene>
    <name evidence="2" type="ORF">ACFO5X_11970</name>
</gene>
<protein>
    <submittedName>
        <fullName evidence="2">Transposase</fullName>
    </submittedName>
</protein>
<evidence type="ECO:0000313" key="3">
    <source>
        <dbReference type="Proteomes" id="UP001595973"/>
    </source>
</evidence>
<dbReference type="EMBL" id="JBHSGI010000009">
    <property type="protein sequence ID" value="MFC4669275.1"/>
    <property type="molecule type" value="Genomic_DNA"/>
</dbReference>
<dbReference type="InterPro" id="IPR036515">
    <property type="entry name" value="Transposase_17_sf"/>
</dbReference>
<reference evidence="3" key="1">
    <citation type="journal article" date="2019" name="Int. J. Syst. Evol. Microbiol.">
        <title>The Global Catalogue of Microorganisms (GCM) 10K type strain sequencing project: providing services to taxonomists for standard genome sequencing and annotation.</title>
        <authorList>
            <consortium name="The Broad Institute Genomics Platform"/>
            <consortium name="The Broad Institute Genome Sequencing Center for Infectious Disease"/>
            <person name="Wu L."/>
            <person name="Ma J."/>
        </authorList>
    </citation>
    <scope>NUCLEOTIDE SEQUENCE [LARGE SCALE GENOMIC DNA]</scope>
    <source>
        <strain evidence="3">CGMCC 4.7283</strain>
    </source>
</reference>